<gene>
    <name evidence="5" type="ORF">ATANTOWER_027265</name>
</gene>
<organism evidence="5 6">
    <name type="scientific">Ataeniobius toweri</name>
    <dbReference type="NCBI Taxonomy" id="208326"/>
    <lineage>
        <taxon>Eukaryota</taxon>
        <taxon>Metazoa</taxon>
        <taxon>Chordata</taxon>
        <taxon>Craniata</taxon>
        <taxon>Vertebrata</taxon>
        <taxon>Euteleostomi</taxon>
        <taxon>Actinopterygii</taxon>
        <taxon>Neopterygii</taxon>
        <taxon>Teleostei</taxon>
        <taxon>Neoteleostei</taxon>
        <taxon>Acanthomorphata</taxon>
        <taxon>Ovalentaria</taxon>
        <taxon>Atherinomorphae</taxon>
        <taxon>Cyprinodontiformes</taxon>
        <taxon>Goodeidae</taxon>
        <taxon>Ataeniobius</taxon>
    </lineage>
</organism>
<evidence type="ECO:0000313" key="5">
    <source>
        <dbReference type="EMBL" id="MED6250232.1"/>
    </source>
</evidence>
<accession>A0ABU7BHW7</accession>
<dbReference type="SUPFAM" id="SSF51338">
    <property type="entry name" value="Composite domain of metallo-dependent hydrolases"/>
    <property type="match status" value="1"/>
</dbReference>
<keyword evidence="3" id="KW-0378">Hydrolase</keyword>
<protein>
    <recommendedName>
        <fullName evidence="7">Guanine deaminase</fullName>
    </recommendedName>
</protein>
<dbReference type="PANTHER" id="PTHR11271:SF6">
    <property type="entry name" value="GUANINE DEAMINASE"/>
    <property type="match status" value="1"/>
</dbReference>
<evidence type="ECO:0000256" key="3">
    <source>
        <dbReference type="ARBA" id="ARBA00022801"/>
    </source>
</evidence>
<proteinExistence type="predicted"/>
<evidence type="ECO:0008006" key="7">
    <source>
        <dbReference type="Google" id="ProtNLM"/>
    </source>
</evidence>
<evidence type="ECO:0000256" key="4">
    <source>
        <dbReference type="ARBA" id="ARBA00022833"/>
    </source>
</evidence>
<keyword evidence="4" id="KW-0862">Zinc</keyword>
<evidence type="ECO:0000256" key="2">
    <source>
        <dbReference type="ARBA" id="ARBA00022723"/>
    </source>
</evidence>
<dbReference type="Gene3D" id="2.30.40.10">
    <property type="entry name" value="Urease, subunit C, domain 1"/>
    <property type="match status" value="1"/>
</dbReference>
<reference evidence="5 6" key="1">
    <citation type="submission" date="2021-07" db="EMBL/GenBank/DDBJ databases">
        <authorList>
            <person name="Palmer J.M."/>
        </authorList>
    </citation>
    <scope>NUCLEOTIDE SEQUENCE [LARGE SCALE GENOMIC DNA]</scope>
    <source>
        <strain evidence="5 6">AT_MEX2019</strain>
        <tissue evidence="5">Muscle</tissue>
    </source>
</reference>
<dbReference type="InterPro" id="IPR051607">
    <property type="entry name" value="Metallo-dep_hydrolases"/>
</dbReference>
<sequence length="86" mass="9513">LSLDEQTGNFQVGKDFDALRVNVAAPGGPIDLIKYEEPQIRLEKFLNLGDDRNIVEVFVAGRKVVPFREASADRTTTFLTGSDKSD</sequence>
<evidence type="ECO:0000313" key="6">
    <source>
        <dbReference type="Proteomes" id="UP001345963"/>
    </source>
</evidence>
<dbReference type="PANTHER" id="PTHR11271">
    <property type="entry name" value="GUANINE DEAMINASE"/>
    <property type="match status" value="1"/>
</dbReference>
<keyword evidence="2" id="KW-0479">Metal-binding</keyword>
<dbReference type="Proteomes" id="UP001345963">
    <property type="component" value="Unassembled WGS sequence"/>
</dbReference>
<dbReference type="EMBL" id="JAHUTI010055800">
    <property type="protein sequence ID" value="MED6250232.1"/>
    <property type="molecule type" value="Genomic_DNA"/>
</dbReference>
<name>A0ABU7BHW7_9TELE</name>
<dbReference type="InterPro" id="IPR011059">
    <property type="entry name" value="Metal-dep_hydrolase_composite"/>
</dbReference>
<comment type="cofactor">
    <cofactor evidence="1">
        <name>Zn(2+)</name>
        <dbReference type="ChEBI" id="CHEBI:29105"/>
    </cofactor>
</comment>
<keyword evidence="6" id="KW-1185">Reference proteome</keyword>
<feature type="non-terminal residue" evidence="5">
    <location>
        <position position="1"/>
    </location>
</feature>
<comment type="caution">
    <text evidence="5">The sequence shown here is derived from an EMBL/GenBank/DDBJ whole genome shotgun (WGS) entry which is preliminary data.</text>
</comment>
<evidence type="ECO:0000256" key="1">
    <source>
        <dbReference type="ARBA" id="ARBA00001947"/>
    </source>
</evidence>